<feature type="domain" description="Spondin-like TSP1" evidence="4">
    <location>
        <begin position="1"/>
        <end position="51"/>
    </location>
</feature>
<gene>
    <name evidence="5" type="ORF">BLA29_015088</name>
</gene>
<evidence type="ECO:0000313" key="5">
    <source>
        <dbReference type="EMBL" id="OTF71848.1"/>
    </source>
</evidence>
<sequence length="58" mass="6742">MTEWSEWSSCEIIHCDTGNGLKYRYRNITQYPDNGRPTCGATVERQYCVDYTPCSNNN</sequence>
<dbReference type="Proteomes" id="UP000194236">
    <property type="component" value="Unassembled WGS sequence"/>
</dbReference>
<dbReference type="EMBL" id="MUJZ01058995">
    <property type="protein sequence ID" value="OTF71848.1"/>
    <property type="molecule type" value="Genomic_DNA"/>
</dbReference>
<keyword evidence="1" id="KW-0732">Signal</keyword>
<name>A0A1Y3AVM9_EURMA</name>
<dbReference type="InterPro" id="IPR044004">
    <property type="entry name" value="TSP1_spondin_dom"/>
</dbReference>
<protein>
    <recommendedName>
        <fullName evidence="4">Spondin-like TSP1 domain-containing protein</fullName>
    </recommendedName>
</protein>
<comment type="caution">
    <text evidence="5">The sequence shown here is derived from an EMBL/GenBank/DDBJ whole genome shotgun (WGS) entry which is preliminary data.</text>
</comment>
<dbReference type="OrthoDB" id="5814848at2759"/>
<dbReference type="InterPro" id="IPR036383">
    <property type="entry name" value="TSP1_rpt_sf"/>
</dbReference>
<keyword evidence="2" id="KW-1015">Disulfide bond</keyword>
<keyword evidence="6" id="KW-1185">Reference proteome</keyword>
<evidence type="ECO:0000256" key="3">
    <source>
        <dbReference type="ARBA" id="ARBA00023180"/>
    </source>
</evidence>
<organism evidence="5 6">
    <name type="scientific">Euroglyphus maynei</name>
    <name type="common">Mayne's house dust mite</name>
    <dbReference type="NCBI Taxonomy" id="6958"/>
    <lineage>
        <taxon>Eukaryota</taxon>
        <taxon>Metazoa</taxon>
        <taxon>Ecdysozoa</taxon>
        <taxon>Arthropoda</taxon>
        <taxon>Chelicerata</taxon>
        <taxon>Arachnida</taxon>
        <taxon>Acari</taxon>
        <taxon>Acariformes</taxon>
        <taxon>Sarcoptiformes</taxon>
        <taxon>Astigmata</taxon>
        <taxon>Psoroptidia</taxon>
        <taxon>Analgoidea</taxon>
        <taxon>Pyroglyphidae</taxon>
        <taxon>Pyroglyphinae</taxon>
        <taxon>Euroglyphus</taxon>
    </lineage>
</organism>
<accession>A0A1Y3AVM9</accession>
<evidence type="ECO:0000256" key="2">
    <source>
        <dbReference type="ARBA" id="ARBA00023157"/>
    </source>
</evidence>
<evidence type="ECO:0000259" key="4">
    <source>
        <dbReference type="Pfam" id="PF19028"/>
    </source>
</evidence>
<dbReference type="InterPro" id="IPR000884">
    <property type="entry name" value="TSP1_rpt"/>
</dbReference>
<dbReference type="SUPFAM" id="SSF82895">
    <property type="entry name" value="TSP-1 type 1 repeat"/>
    <property type="match status" value="1"/>
</dbReference>
<dbReference type="AlphaFoldDB" id="A0A1Y3AVM9"/>
<reference evidence="5 6" key="1">
    <citation type="submission" date="2017-03" db="EMBL/GenBank/DDBJ databases">
        <title>Genome Survey of Euroglyphus maynei.</title>
        <authorList>
            <person name="Arlian L.G."/>
            <person name="Morgan M.S."/>
            <person name="Rider S.D."/>
        </authorList>
    </citation>
    <scope>NUCLEOTIDE SEQUENCE [LARGE SCALE GENOMIC DNA]</scope>
    <source>
        <strain evidence="5">Arlian Lab</strain>
        <tissue evidence="5">Whole body</tissue>
    </source>
</reference>
<proteinExistence type="predicted"/>
<keyword evidence="3" id="KW-0325">Glycoprotein</keyword>
<evidence type="ECO:0000256" key="1">
    <source>
        <dbReference type="ARBA" id="ARBA00022729"/>
    </source>
</evidence>
<evidence type="ECO:0000313" key="6">
    <source>
        <dbReference type="Proteomes" id="UP000194236"/>
    </source>
</evidence>
<dbReference type="Gene3D" id="2.20.100.10">
    <property type="entry name" value="Thrombospondin type-1 (TSP1) repeat"/>
    <property type="match status" value="1"/>
</dbReference>
<dbReference type="Pfam" id="PF19028">
    <property type="entry name" value="TSP1_spondin"/>
    <property type="match status" value="1"/>
</dbReference>
<dbReference type="PROSITE" id="PS50092">
    <property type="entry name" value="TSP1"/>
    <property type="match status" value="1"/>
</dbReference>